<feature type="region of interest" description="Disordered" evidence="1">
    <location>
        <begin position="7"/>
        <end position="33"/>
    </location>
</feature>
<proteinExistence type="predicted"/>
<protein>
    <submittedName>
        <fullName evidence="2">Uncharacterized protein</fullName>
    </submittedName>
</protein>
<dbReference type="EMBL" id="LSRX01000387">
    <property type="protein sequence ID" value="OLP98730.1"/>
    <property type="molecule type" value="Genomic_DNA"/>
</dbReference>
<organism evidence="2 3">
    <name type="scientific">Symbiodinium microadriaticum</name>
    <name type="common">Dinoflagellate</name>
    <name type="synonym">Zooxanthella microadriatica</name>
    <dbReference type="NCBI Taxonomy" id="2951"/>
    <lineage>
        <taxon>Eukaryota</taxon>
        <taxon>Sar</taxon>
        <taxon>Alveolata</taxon>
        <taxon>Dinophyceae</taxon>
        <taxon>Suessiales</taxon>
        <taxon>Symbiodiniaceae</taxon>
        <taxon>Symbiodinium</taxon>
    </lineage>
</organism>
<feature type="compositionally biased region" description="Acidic residues" evidence="1">
    <location>
        <begin position="631"/>
        <end position="673"/>
    </location>
</feature>
<evidence type="ECO:0000256" key="1">
    <source>
        <dbReference type="SAM" id="MobiDB-lite"/>
    </source>
</evidence>
<comment type="caution">
    <text evidence="2">The sequence shown here is derived from an EMBL/GenBank/DDBJ whole genome shotgun (WGS) entry which is preliminary data.</text>
</comment>
<name>A0A1Q9DU78_SYMMI</name>
<dbReference type="OrthoDB" id="443443at2759"/>
<accession>A0A1Q9DU78</accession>
<reference evidence="2 3" key="1">
    <citation type="submission" date="2016-02" db="EMBL/GenBank/DDBJ databases">
        <title>Genome analysis of coral dinoflagellate symbionts highlights evolutionary adaptations to a symbiotic lifestyle.</title>
        <authorList>
            <person name="Aranda M."/>
            <person name="Li Y."/>
            <person name="Liew Y.J."/>
            <person name="Baumgarten S."/>
            <person name="Simakov O."/>
            <person name="Wilson M."/>
            <person name="Piel J."/>
            <person name="Ashoor H."/>
            <person name="Bougouffa S."/>
            <person name="Bajic V.B."/>
            <person name="Ryu T."/>
            <person name="Ravasi T."/>
            <person name="Bayer T."/>
            <person name="Micklem G."/>
            <person name="Kim H."/>
            <person name="Bhak J."/>
            <person name="Lajeunesse T.C."/>
            <person name="Voolstra C.R."/>
        </authorList>
    </citation>
    <scope>NUCLEOTIDE SEQUENCE [LARGE SCALE GENOMIC DNA]</scope>
    <source>
        <strain evidence="2 3">CCMP2467</strain>
    </source>
</reference>
<keyword evidence="3" id="KW-1185">Reference proteome</keyword>
<feature type="compositionally biased region" description="Basic and acidic residues" evidence="1">
    <location>
        <begin position="942"/>
        <end position="956"/>
    </location>
</feature>
<feature type="region of interest" description="Disordered" evidence="1">
    <location>
        <begin position="921"/>
        <end position="975"/>
    </location>
</feature>
<evidence type="ECO:0000313" key="2">
    <source>
        <dbReference type="EMBL" id="OLP98730.1"/>
    </source>
</evidence>
<feature type="region of interest" description="Disordered" evidence="1">
    <location>
        <begin position="631"/>
        <end position="674"/>
    </location>
</feature>
<dbReference type="Proteomes" id="UP000186817">
    <property type="component" value="Unassembled WGS sequence"/>
</dbReference>
<feature type="compositionally biased region" description="Gly residues" evidence="1">
    <location>
        <begin position="966"/>
        <end position="975"/>
    </location>
</feature>
<gene>
    <name evidence="2" type="ORF">AK812_SmicGene18772</name>
</gene>
<sequence length="1180" mass="129134">MVSVAATTLTETMDAAVPTTPPSDSSSFDYSDDGRHDAAEQVLTNATLLKTILKFHTELRVRMVAVSVEDTPIARHANQAVQSAMDALVQQHPQAHHTTVIRDYRPQHTLIEKLVSPDIVYSLLLMNIQAWFTEVSRAARFENVSKVLAVCMDNLEEPAELLATRLLFLPSLATGEYTESERIMTASRRQVNGRYDATEMVTVQSRKMEGSRSPAQGAAQLPQLRAQDLANRRWGLATSALRDVPLPTAASSVGLLKIQDFTPQGASNTVQSPTTAMALDKRALQLDLERNAMAVRGLGHLDERKAQELSNTAWALTTAHSEQEPPIDAASSMALDRLGEFSPRHSANLAWCPGVTSRAIGLSSLHATASHLFRSKVDEGAIWTLSQLDDVTAAFQLVDSAAWKIPPLSLSPLLSRCEQEGPSSKELRVLSFLAHDELKPLTEEVVASRLRVAREAQRPDAVQLGISQQVLDPFARRRAKSQKQPFQRPGDPEFLECRARTLTSHTRHAVLRTFPRGQVKKDACPIDLPDEMPALEAKKTRFQRPSECRVDELVFICEMQILSTGDRVSCIEMTMDGWLKIADDRGWMISDMQGLHGIGEVLSPKRGEDVKLAVEVSAAWKLFTHSADDRGFDDEHDDDDGGDDGDGEDEVCGGNDDDDDDDDDGDYVEDEADDHVAVRASPSRDAVALYYRRKGELVFARSQNFGGWLRLAGVSLSEEGWMLAHAPEHGTLLRVREALTKRASAMMVATVVLMVVIMTMLMAVMVTANADLWSLSDLWAAVRMLSPTDVRSLKDAEEGTLLMADMDYEHHVKTGNAECLVEDGLLLKAAMKALLSVQHMSEEDLKKPDDWIRQRLFAASSDAYSLLRMAKEEPPLNELCPGDFKLTPRPPPMDLFKKITLEEENFSSAKFGNGSSGGYGFGHGGHSNGRGTANNSGPGFFKQHDFSLGGHRDKGPPNRGEPSSYGGKGRNGKGMKGMGKGFGGMMDGMGGVPGLDGSAAADRGERVMSVDINGREYLMTQVVEITEVPRGLVEKRGSDDAGWSQTGAHQWTAQEMLAGLSQMAMVELNGRPYLFVGGFLVDPQTQAVAFQVEQDGTVVDALTGEPCGMLEMRGAQASLRFGAAGKFCTGEVVIPTRCEDRVRSVQGDSCCVVCKHAGLQYTRNWKEPAKRLMLGSPLYE</sequence>
<evidence type="ECO:0000313" key="3">
    <source>
        <dbReference type="Proteomes" id="UP000186817"/>
    </source>
</evidence>
<dbReference type="AlphaFoldDB" id="A0A1Q9DU78"/>